<protein>
    <recommendedName>
        <fullName evidence="1">PRMT5 TIM barrel domain-containing protein</fullName>
    </recommendedName>
</protein>
<evidence type="ECO:0000313" key="2">
    <source>
        <dbReference type="EMBL" id="KAK0473037.1"/>
    </source>
</evidence>
<dbReference type="EMBL" id="JAUEPR010000035">
    <property type="protein sequence ID" value="KAK0473037.1"/>
    <property type="molecule type" value="Genomic_DNA"/>
</dbReference>
<keyword evidence="3" id="KW-1185">Reference proteome</keyword>
<dbReference type="InterPro" id="IPR035247">
    <property type="entry name" value="PRMT5_TIM"/>
</dbReference>
<name>A0AA39TXU2_9AGAR</name>
<reference evidence="2" key="1">
    <citation type="submission" date="2023-06" db="EMBL/GenBank/DDBJ databases">
        <authorList>
            <consortium name="Lawrence Berkeley National Laboratory"/>
            <person name="Ahrendt S."/>
            <person name="Sahu N."/>
            <person name="Indic B."/>
            <person name="Wong-Bajracharya J."/>
            <person name="Merenyi Z."/>
            <person name="Ke H.-M."/>
            <person name="Monk M."/>
            <person name="Kocsube S."/>
            <person name="Drula E."/>
            <person name="Lipzen A."/>
            <person name="Balint B."/>
            <person name="Henrissat B."/>
            <person name="Andreopoulos B."/>
            <person name="Martin F.M."/>
            <person name="Harder C.B."/>
            <person name="Rigling D."/>
            <person name="Ford K.L."/>
            <person name="Foster G.D."/>
            <person name="Pangilinan J."/>
            <person name="Papanicolaou A."/>
            <person name="Barry K."/>
            <person name="LaButti K."/>
            <person name="Viragh M."/>
            <person name="Koriabine M."/>
            <person name="Yan M."/>
            <person name="Riley R."/>
            <person name="Champramary S."/>
            <person name="Plett K.L."/>
            <person name="Tsai I.J."/>
            <person name="Slot J."/>
            <person name="Sipos G."/>
            <person name="Plett J."/>
            <person name="Nagy L.G."/>
            <person name="Grigoriev I.V."/>
        </authorList>
    </citation>
    <scope>NUCLEOTIDE SEQUENCE</scope>
    <source>
        <strain evidence="2">ICMP 16352</strain>
    </source>
</reference>
<accession>A0AA39TXU2</accession>
<feature type="domain" description="PRMT5 TIM barrel" evidence="1">
    <location>
        <begin position="11"/>
        <end position="73"/>
    </location>
</feature>
<comment type="caution">
    <text evidence="2">The sequence shown here is derived from an EMBL/GenBank/DDBJ whole genome shotgun (WGS) entry which is preliminary data.</text>
</comment>
<dbReference type="Gene3D" id="3.20.20.150">
    <property type="entry name" value="Divalent-metal-dependent TIM barrel enzymes"/>
    <property type="match status" value="1"/>
</dbReference>
<evidence type="ECO:0000313" key="3">
    <source>
        <dbReference type="Proteomes" id="UP001175227"/>
    </source>
</evidence>
<proteinExistence type="predicted"/>
<dbReference type="Proteomes" id="UP001175227">
    <property type="component" value="Unassembled WGS sequence"/>
</dbReference>
<dbReference type="AlphaFoldDB" id="A0AA39TXU2"/>
<sequence length="134" mass="15424">MQAQDQSSFRALWEMWDTIWTLCGYYLRLSVSLDLMPPLPSIAEAYAVELSSYVMTSASSFISNDKDPVLPKTTFPRVEPVDRERREFEEYAVGYRHHGKPSTPQFLQEAMDVQAWQPGALFSATSFNSFRPKF</sequence>
<organism evidence="2 3">
    <name type="scientific">Armillaria novae-zelandiae</name>
    <dbReference type="NCBI Taxonomy" id="153914"/>
    <lineage>
        <taxon>Eukaryota</taxon>
        <taxon>Fungi</taxon>
        <taxon>Dikarya</taxon>
        <taxon>Basidiomycota</taxon>
        <taxon>Agaricomycotina</taxon>
        <taxon>Agaricomycetes</taxon>
        <taxon>Agaricomycetidae</taxon>
        <taxon>Agaricales</taxon>
        <taxon>Marasmiineae</taxon>
        <taxon>Physalacriaceae</taxon>
        <taxon>Armillaria</taxon>
    </lineage>
</organism>
<gene>
    <name evidence="2" type="ORF">IW261DRAFT_1570138</name>
</gene>
<evidence type="ECO:0000259" key="1">
    <source>
        <dbReference type="Pfam" id="PF17285"/>
    </source>
</evidence>
<dbReference type="Pfam" id="PF17285">
    <property type="entry name" value="PRMT5_TIM"/>
    <property type="match status" value="1"/>
</dbReference>